<keyword evidence="1" id="KW-0143">Chaperone</keyword>
<name>A0A5A7QLH3_STRAF</name>
<sequence>MASHHHHLRHHPTAATFCCCCPPYPPCHHHPPLPPPPDCNPIYHHPPQPHLYPAPTPISDSHQHRPSFREGYYDEERETQHTIASLLRRISVLESALRGSTSSSSYSLRDAAARTIQAHFRAFLLRRSRTLRQLKDLASIKSALAILKSSVTKQIQFDYDLMYHQAMELARKLDTVQGGDPMIRDGKYLVKRELVKFLDFMDRFYVERVSSSSGVNMRYKKSNSRIRVPNGEREMGNLKSGGAKTVAMEKLRGLVERIDKIKEELDEGEEISVIDGPDDFVKQHSVSGRNNMNLANQFYRARPKVKKSVSFADDGKVCRVLKGNSNPILDEDDDDDDDDDDDGDSVSLVRRDFENGDVCREVEENEVSSKEDDDGEEDEVEAHLENVRNEGIMQRKMYNQGEDDGIEFSAPLPLKMEKRADFIDKRKKSTLDL</sequence>
<dbReference type="PANTHER" id="PTHR33322">
    <property type="entry name" value="BAG DOMAIN CONTAINING PROTEIN, EXPRESSED"/>
    <property type="match status" value="1"/>
</dbReference>
<dbReference type="GO" id="GO:0009506">
    <property type="term" value="C:plasmodesma"/>
    <property type="evidence" value="ECO:0007669"/>
    <property type="project" value="TreeGrafter"/>
</dbReference>
<dbReference type="Proteomes" id="UP000325081">
    <property type="component" value="Unassembled WGS sequence"/>
</dbReference>
<evidence type="ECO:0000256" key="1">
    <source>
        <dbReference type="ARBA" id="ARBA00023186"/>
    </source>
</evidence>
<feature type="region of interest" description="Disordered" evidence="3">
    <location>
        <begin position="322"/>
        <end position="393"/>
    </location>
</feature>
<evidence type="ECO:0000256" key="2">
    <source>
        <dbReference type="SAM" id="Coils"/>
    </source>
</evidence>
<dbReference type="GO" id="GO:0006457">
    <property type="term" value="P:protein folding"/>
    <property type="evidence" value="ECO:0007669"/>
    <property type="project" value="TreeGrafter"/>
</dbReference>
<keyword evidence="2" id="KW-0175">Coiled coil</keyword>
<proteinExistence type="predicted"/>
<evidence type="ECO:0000313" key="4">
    <source>
        <dbReference type="EMBL" id="GER45317.1"/>
    </source>
</evidence>
<dbReference type="AlphaFoldDB" id="A0A5A7QLH3"/>
<dbReference type="PANTHER" id="PTHR33322:SF18">
    <property type="entry name" value="BAG FAMILY MOLECULAR CHAPERONE REGULATOR 8, CHLOROPLASTIC"/>
    <property type="match status" value="1"/>
</dbReference>
<dbReference type="InterPro" id="IPR040400">
    <property type="entry name" value="BAG5/6/7/8"/>
</dbReference>
<dbReference type="EMBL" id="BKCP01007181">
    <property type="protein sequence ID" value="GER45317.1"/>
    <property type="molecule type" value="Genomic_DNA"/>
</dbReference>
<reference evidence="5" key="1">
    <citation type="journal article" date="2019" name="Curr. Biol.">
        <title>Genome Sequence of Striga asiatica Provides Insight into the Evolution of Plant Parasitism.</title>
        <authorList>
            <person name="Yoshida S."/>
            <person name="Kim S."/>
            <person name="Wafula E.K."/>
            <person name="Tanskanen J."/>
            <person name="Kim Y.M."/>
            <person name="Honaas L."/>
            <person name="Yang Z."/>
            <person name="Spallek T."/>
            <person name="Conn C.E."/>
            <person name="Ichihashi Y."/>
            <person name="Cheong K."/>
            <person name="Cui S."/>
            <person name="Der J.P."/>
            <person name="Gundlach H."/>
            <person name="Jiao Y."/>
            <person name="Hori C."/>
            <person name="Ishida J.K."/>
            <person name="Kasahara H."/>
            <person name="Kiba T."/>
            <person name="Kim M.S."/>
            <person name="Koo N."/>
            <person name="Laohavisit A."/>
            <person name="Lee Y.H."/>
            <person name="Lumba S."/>
            <person name="McCourt P."/>
            <person name="Mortimer J.C."/>
            <person name="Mutuku J.M."/>
            <person name="Nomura T."/>
            <person name="Sasaki-Sekimoto Y."/>
            <person name="Seto Y."/>
            <person name="Wang Y."/>
            <person name="Wakatake T."/>
            <person name="Sakakibara H."/>
            <person name="Demura T."/>
            <person name="Yamaguchi S."/>
            <person name="Yoneyama K."/>
            <person name="Manabe R.I."/>
            <person name="Nelson D.C."/>
            <person name="Schulman A.H."/>
            <person name="Timko M.P."/>
            <person name="dePamphilis C.W."/>
            <person name="Choi D."/>
            <person name="Shirasu K."/>
        </authorList>
    </citation>
    <scope>NUCLEOTIDE SEQUENCE [LARGE SCALE GENOMIC DNA]</scope>
    <source>
        <strain evidence="5">cv. UVA1</strain>
    </source>
</reference>
<feature type="coiled-coil region" evidence="2">
    <location>
        <begin position="244"/>
        <end position="271"/>
    </location>
</feature>
<dbReference type="OrthoDB" id="1100735at2759"/>
<comment type="caution">
    <text evidence="4">The sequence shown here is derived from an EMBL/GenBank/DDBJ whole genome shotgun (WGS) entry which is preliminary data.</text>
</comment>
<gene>
    <name evidence="4" type="ORF">STAS_22233</name>
</gene>
<feature type="compositionally biased region" description="Acidic residues" evidence="3">
    <location>
        <begin position="329"/>
        <end position="344"/>
    </location>
</feature>
<evidence type="ECO:0000313" key="5">
    <source>
        <dbReference type="Proteomes" id="UP000325081"/>
    </source>
</evidence>
<keyword evidence="5" id="KW-1185">Reference proteome</keyword>
<organism evidence="4 5">
    <name type="scientific">Striga asiatica</name>
    <name type="common">Asiatic witchweed</name>
    <name type="synonym">Buchnera asiatica</name>
    <dbReference type="NCBI Taxonomy" id="4170"/>
    <lineage>
        <taxon>Eukaryota</taxon>
        <taxon>Viridiplantae</taxon>
        <taxon>Streptophyta</taxon>
        <taxon>Embryophyta</taxon>
        <taxon>Tracheophyta</taxon>
        <taxon>Spermatophyta</taxon>
        <taxon>Magnoliopsida</taxon>
        <taxon>eudicotyledons</taxon>
        <taxon>Gunneridae</taxon>
        <taxon>Pentapetalae</taxon>
        <taxon>asterids</taxon>
        <taxon>lamiids</taxon>
        <taxon>Lamiales</taxon>
        <taxon>Orobanchaceae</taxon>
        <taxon>Buchnereae</taxon>
        <taxon>Striga</taxon>
    </lineage>
</organism>
<feature type="compositionally biased region" description="Basic and acidic residues" evidence="3">
    <location>
        <begin position="349"/>
        <end position="370"/>
    </location>
</feature>
<feature type="compositionally biased region" description="Acidic residues" evidence="3">
    <location>
        <begin position="371"/>
        <end position="380"/>
    </location>
</feature>
<evidence type="ECO:0000256" key="3">
    <source>
        <dbReference type="SAM" id="MobiDB-lite"/>
    </source>
</evidence>
<protein>
    <submittedName>
        <fullName evidence="4">Calmodulin-binding family protein</fullName>
    </submittedName>
</protein>
<accession>A0A5A7QLH3</accession>
<dbReference type="PROSITE" id="PS50096">
    <property type="entry name" value="IQ"/>
    <property type="match status" value="1"/>
</dbReference>